<dbReference type="PANTHER" id="PTHR42695">
    <property type="entry name" value="GLUTAMINE AMIDOTRANSFERASE YLR126C-RELATED"/>
    <property type="match status" value="1"/>
</dbReference>
<dbReference type="InterPro" id="IPR044992">
    <property type="entry name" value="ChyE-like"/>
</dbReference>
<evidence type="ECO:0000313" key="2">
    <source>
        <dbReference type="EMBL" id="MBP0495136.1"/>
    </source>
</evidence>
<organism evidence="2 3">
    <name type="scientific">Roseomonas indoligenes</name>
    <dbReference type="NCBI Taxonomy" id="2820811"/>
    <lineage>
        <taxon>Bacteria</taxon>
        <taxon>Pseudomonadati</taxon>
        <taxon>Pseudomonadota</taxon>
        <taxon>Alphaproteobacteria</taxon>
        <taxon>Acetobacterales</taxon>
        <taxon>Roseomonadaceae</taxon>
        <taxon>Roseomonas</taxon>
    </lineage>
</organism>
<dbReference type="Proteomes" id="UP000677537">
    <property type="component" value="Unassembled WGS sequence"/>
</dbReference>
<feature type="domain" description="Glutamine amidotransferase" evidence="1">
    <location>
        <begin position="45"/>
        <end position="182"/>
    </location>
</feature>
<dbReference type="NCBIfam" id="NF005458">
    <property type="entry name" value="PRK07053.1"/>
    <property type="match status" value="1"/>
</dbReference>
<dbReference type="InterPro" id="IPR017926">
    <property type="entry name" value="GATASE"/>
</dbReference>
<accession>A0A940N340</accession>
<keyword evidence="2" id="KW-0315">Glutamine amidotransferase</keyword>
<dbReference type="SUPFAM" id="SSF52317">
    <property type="entry name" value="Class I glutamine amidotransferase-like"/>
    <property type="match status" value="1"/>
</dbReference>
<dbReference type="InterPro" id="IPR029062">
    <property type="entry name" value="Class_I_gatase-like"/>
</dbReference>
<reference evidence="2" key="1">
    <citation type="submission" date="2021-03" db="EMBL/GenBank/DDBJ databases">
        <authorList>
            <person name="So Y."/>
        </authorList>
    </citation>
    <scope>NUCLEOTIDE SEQUENCE</scope>
    <source>
        <strain evidence="2">SG15</strain>
    </source>
</reference>
<dbReference type="Pfam" id="PF00117">
    <property type="entry name" value="GATase"/>
    <property type="match status" value="1"/>
</dbReference>
<keyword evidence="3" id="KW-1185">Reference proteome</keyword>
<dbReference type="Gene3D" id="3.40.50.880">
    <property type="match status" value="1"/>
</dbReference>
<gene>
    <name evidence="2" type="ORF">J5Y10_20300</name>
</gene>
<evidence type="ECO:0000313" key="3">
    <source>
        <dbReference type="Proteomes" id="UP000677537"/>
    </source>
</evidence>
<dbReference type="PANTHER" id="PTHR42695:SF5">
    <property type="entry name" value="GLUTAMINE AMIDOTRANSFERASE YLR126C-RELATED"/>
    <property type="match status" value="1"/>
</dbReference>
<dbReference type="AlphaFoldDB" id="A0A940N340"/>
<dbReference type="GO" id="GO:0005829">
    <property type="term" value="C:cytosol"/>
    <property type="evidence" value="ECO:0007669"/>
    <property type="project" value="TreeGrafter"/>
</dbReference>
<name>A0A940N340_9PROT</name>
<dbReference type="PROSITE" id="PS51273">
    <property type="entry name" value="GATASE_TYPE_1"/>
    <property type="match status" value="1"/>
</dbReference>
<dbReference type="RefSeq" id="WP_209375930.1">
    <property type="nucleotide sequence ID" value="NZ_JAGIZA010000014.1"/>
</dbReference>
<evidence type="ECO:0000259" key="1">
    <source>
        <dbReference type="Pfam" id="PF00117"/>
    </source>
</evidence>
<sequence>MIGVARVIRHVGFEDLGTFDEPLRAAGYFIHYHDAGRDSLAAIDPLGDDLLVVLGGPVGAYEVDAYPFLAEEIALLRRRLALLRPTLGVCLGAQLMAAALGARVEPGRAKEIGFAPLDLTPAGAVGPLRHLEGVAVLHWHGDAFAIPGGAEGLATTPACATQGFARGPNVLGLQFHPEFDASAGIEPWLIGHATELAGAGIDPRGLRAKAARCGAALRGPARAMLTEWLAELR</sequence>
<dbReference type="EMBL" id="JAGIZA010000014">
    <property type="protein sequence ID" value="MBP0495136.1"/>
    <property type="molecule type" value="Genomic_DNA"/>
</dbReference>
<proteinExistence type="predicted"/>
<dbReference type="CDD" id="cd01741">
    <property type="entry name" value="GATase1_1"/>
    <property type="match status" value="1"/>
</dbReference>
<comment type="caution">
    <text evidence="2">The sequence shown here is derived from an EMBL/GenBank/DDBJ whole genome shotgun (WGS) entry which is preliminary data.</text>
</comment>
<protein>
    <submittedName>
        <fullName evidence="2">Glutamine amidotransferase</fullName>
    </submittedName>
</protein>